<evidence type="ECO:0000313" key="3">
    <source>
        <dbReference type="Proteomes" id="UP000789342"/>
    </source>
</evidence>
<keyword evidence="3" id="KW-1185">Reference proteome</keyword>
<accession>A0A9N9B2E1</accession>
<reference evidence="2" key="1">
    <citation type="submission" date="2021-06" db="EMBL/GenBank/DDBJ databases">
        <authorList>
            <person name="Kallberg Y."/>
            <person name="Tangrot J."/>
            <person name="Rosling A."/>
        </authorList>
    </citation>
    <scope>NUCLEOTIDE SEQUENCE</scope>
    <source>
        <strain evidence="2">CL551</strain>
    </source>
</reference>
<name>A0A9N9B2E1_9GLOM</name>
<gene>
    <name evidence="2" type="ORF">AMORRO_LOCUS5451</name>
</gene>
<evidence type="ECO:0000256" key="1">
    <source>
        <dbReference type="SAM" id="MobiDB-lite"/>
    </source>
</evidence>
<evidence type="ECO:0000313" key="2">
    <source>
        <dbReference type="EMBL" id="CAG8548327.1"/>
    </source>
</evidence>
<proteinExistence type="predicted"/>
<organism evidence="2 3">
    <name type="scientific">Acaulospora morrowiae</name>
    <dbReference type="NCBI Taxonomy" id="94023"/>
    <lineage>
        <taxon>Eukaryota</taxon>
        <taxon>Fungi</taxon>
        <taxon>Fungi incertae sedis</taxon>
        <taxon>Mucoromycota</taxon>
        <taxon>Glomeromycotina</taxon>
        <taxon>Glomeromycetes</taxon>
        <taxon>Diversisporales</taxon>
        <taxon>Acaulosporaceae</taxon>
        <taxon>Acaulospora</taxon>
    </lineage>
</organism>
<feature type="compositionally biased region" description="Polar residues" evidence="1">
    <location>
        <begin position="16"/>
        <end position="25"/>
    </location>
</feature>
<feature type="region of interest" description="Disordered" evidence="1">
    <location>
        <begin position="1"/>
        <end position="28"/>
    </location>
</feature>
<protein>
    <submittedName>
        <fullName evidence="2">3524_t:CDS:1</fullName>
    </submittedName>
</protein>
<dbReference type="Proteomes" id="UP000789342">
    <property type="component" value="Unassembled WGS sequence"/>
</dbReference>
<dbReference type="EMBL" id="CAJVPV010003301">
    <property type="protein sequence ID" value="CAG8548327.1"/>
    <property type="molecule type" value="Genomic_DNA"/>
</dbReference>
<comment type="caution">
    <text evidence="2">The sequence shown here is derived from an EMBL/GenBank/DDBJ whole genome shotgun (WGS) entry which is preliminary data.</text>
</comment>
<sequence>MFSKQGSENENKSLRNNDNQIGQDQQADHSRYEKCLLEASISALTWQVQELAANYTKLITTTITQPRHRMKTKPNLQDITCYKCRRRATMQETAQRKDPILKK</sequence>
<dbReference type="AlphaFoldDB" id="A0A9N9B2E1"/>